<evidence type="ECO:0000256" key="10">
    <source>
        <dbReference type="ARBA" id="ARBA00022989"/>
    </source>
</evidence>
<keyword evidence="11 13" id="KW-0406">Ion transport</keyword>
<feature type="transmembrane region" description="Helical" evidence="13">
    <location>
        <begin position="174"/>
        <end position="190"/>
    </location>
</feature>
<name>A0ABU1DB00_9HYPH</name>
<feature type="compositionally biased region" description="Low complexity" evidence="14">
    <location>
        <begin position="1"/>
        <end position="14"/>
    </location>
</feature>
<feature type="region of interest" description="Disordered" evidence="14">
    <location>
        <begin position="1"/>
        <end position="35"/>
    </location>
</feature>
<keyword evidence="12 13" id="KW-0472">Membrane</keyword>
<evidence type="ECO:0000256" key="8">
    <source>
        <dbReference type="ARBA" id="ARBA00022847"/>
    </source>
</evidence>
<evidence type="ECO:0000256" key="11">
    <source>
        <dbReference type="ARBA" id="ARBA00023065"/>
    </source>
</evidence>
<keyword evidence="6 13" id="KW-0633">Potassium transport</keyword>
<dbReference type="EMBL" id="JADBEO010000002">
    <property type="protein sequence ID" value="MDR4305287.1"/>
    <property type="molecule type" value="Genomic_DNA"/>
</dbReference>
<evidence type="ECO:0000313" key="17">
    <source>
        <dbReference type="EMBL" id="MDR4305287.1"/>
    </source>
</evidence>
<comment type="catalytic activity">
    <reaction evidence="13">
        <text>K(+)(in) + H(+)(in) = K(+)(out) + H(+)(out)</text>
        <dbReference type="Rhea" id="RHEA:28490"/>
        <dbReference type="ChEBI" id="CHEBI:15378"/>
        <dbReference type="ChEBI" id="CHEBI:29103"/>
    </reaction>
</comment>
<evidence type="ECO:0000256" key="7">
    <source>
        <dbReference type="ARBA" id="ARBA00022692"/>
    </source>
</evidence>
<feature type="transmembrane region" description="Helical" evidence="13">
    <location>
        <begin position="455"/>
        <end position="473"/>
    </location>
</feature>
<feature type="transmembrane region" description="Helical" evidence="13">
    <location>
        <begin position="233"/>
        <end position="257"/>
    </location>
</feature>
<feature type="transmembrane region" description="Helical" evidence="13">
    <location>
        <begin position="82"/>
        <end position="103"/>
    </location>
</feature>
<proteinExistence type="inferred from homology"/>
<dbReference type="InterPro" id="IPR003855">
    <property type="entry name" value="K+_transporter"/>
</dbReference>
<feature type="transmembrane region" description="Helical" evidence="13">
    <location>
        <begin position="132"/>
        <end position="154"/>
    </location>
</feature>
<dbReference type="InterPro" id="IPR053952">
    <property type="entry name" value="K_trans_C"/>
</dbReference>
<feature type="transmembrane region" description="Helical" evidence="13">
    <location>
        <begin position="426"/>
        <end position="449"/>
    </location>
</feature>
<organism evidence="17 18">
    <name type="scientific">Chelatococcus sambhunathii</name>
    <dbReference type="NCBI Taxonomy" id="363953"/>
    <lineage>
        <taxon>Bacteria</taxon>
        <taxon>Pseudomonadati</taxon>
        <taxon>Pseudomonadota</taxon>
        <taxon>Alphaproteobacteria</taxon>
        <taxon>Hyphomicrobiales</taxon>
        <taxon>Chelatococcaceae</taxon>
        <taxon>Chelatococcus</taxon>
    </lineage>
</organism>
<evidence type="ECO:0000256" key="5">
    <source>
        <dbReference type="ARBA" id="ARBA00022519"/>
    </source>
</evidence>
<feature type="transmembrane region" description="Helical" evidence="13">
    <location>
        <begin position="319"/>
        <end position="343"/>
    </location>
</feature>
<keyword evidence="8 13" id="KW-0769">Symport</keyword>
<protein>
    <recommendedName>
        <fullName evidence="13">Probable potassium transport system protein Kup</fullName>
    </recommendedName>
</protein>
<dbReference type="PANTHER" id="PTHR30540">
    <property type="entry name" value="OSMOTIC STRESS POTASSIUM TRANSPORTER"/>
    <property type="match status" value="1"/>
</dbReference>
<keyword evidence="5" id="KW-0997">Cell inner membrane</keyword>
<keyword evidence="18" id="KW-1185">Reference proteome</keyword>
<dbReference type="InterPro" id="IPR053951">
    <property type="entry name" value="K_trans_N"/>
</dbReference>
<feature type="transmembrane region" description="Helical" evidence="13">
    <location>
        <begin position="197"/>
        <end position="221"/>
    </location>
</feature>
<dbReference type="Pfam" id="PF22776">
    <property type="entry name" value="K_trans_C"/>
    <property type="match status" value="1"/>
</dbReference>
<evidence type="ECO:0000256" key="1">
    <source>
        <dbReference type="ARBA" id="ARBA00004141"/>
    </source>
</evidence>
<evidence type="ECO:0000256" key="13">
    <source>
        <dbReference type="HAMAP-Rule" id="MF_01522"/>
    </source>
</evidence>
<feature type="transmembrane region" description="Helical" evidence="13">
    <location>
        <begin position="278"/>
        <end position="299"/>
    </location>
</feature>
<keyword evidence="7 13" id="KW-0812">Transmembrane</keyword>
<comment type="similarity">
    <text evidence="2 13">Belongs to the HAK/KUP transporter (TC 2.A.72) family.</text>
</comment>
<keyword evidence="9 13" id="KW-0630">Potassium</keyword>
<evidence type="ECO:0000256" key="2">
    <source>
        <dbReference type="ARBA" id="ARBA00007019"/>
    </source>
</evidence>
<dbReference type="HAMAP" id="MF_01522">
    <property type="entry name" value="Kup"/>
    <property type="match status" value="1"/>
</dbReference>
<evidence type="ECO:0000256" key="6">
    <source>
        <dbReference type="ARBA" id="ARBA00022538"/>
    </source>
</evidence>
<accession>A0ABU1DB00</accession>
<evidence type="ECO:0000259" key="16">
    <source>
        <dbReference type="Pfam" id="PF22776"/>
    </source>
</evidence>
<feature type="domain" description="K+ potassium transporter C-terminal" evidence="16">
    <location>
        <begin position="506"/>
        <end position="652"/>
    </location>
</feature>
<dbReference type="PANTHER" id="PTHR30540:SF79">
    <property type="entry name" value="LOW AFFINITY POTASSIUM TRANSPORT SYSTEM PROTEIN KUP"/>
    <property type="match status" value="1"/>
</dbReference>
<keyword evidence="3 13" id="KW-0813">Transport</keyword>
<keyword evidence="4 13" id="KW-1003">Cell membrane</keyword>
<evidence type="ECO:0000256" key="3">
    <source>
        <dbReference type="ARBA" id="ARBA00022448"/>
    </source>
</evidence>
<dbReference type="InterPro" id="IPR023051">
    <property type="entry name" value="Kup"/>
</dbReference>
<comment type="subcellular location">
    <subcellularLocation>
        <location evidence="13">Cell membrane</location>
        <topology evidence="13">Multi-pass membrane protein</topology>
    </subcellularLocation>
    <subcellularLocation>
        <location evidence="1">Membrane</location>
        <topology evidence="1">Multi-pass membrane protein</topology>
    </subcellularLocation>
</comment>
<feature type="domain" description="K+ potassium transporter integral membrane" evidence="15">
    <location>
        <begin position="47"/>
        <end position="495"/>
    </location>
</feature>
<comment type="function">
    <text evidence="13">Transport of potassium into the cell. Likely operates as a K(+):H(+) symporter.</text>
</comment>
<dbReference type="RefSeq" id="WP_309388335.1">
    <property type="nucleotide sequence ID" value="NZ_JADBEO010000002.1"/>
</dbReference>
<dbReference type="Pfam" id="PF02705">
    <property type="entry name" value="K_trans"/>
    <property type="match status" value="1"/>
</dbReference>
<evidence type="ECO:0000256" key="9">
    <source>
        <dbReference type="ARBA" id="ARBA00022958"/>
    </source>
</evidence>
<evidence type="ECO:0000256" key="12">
    <source>
        <dbReference type="ARBA" id="ARBA00023136"/>
    </source>
</evidence>
<feature type="transmembrane region" description="Helical" evidence="13">
    <location>
        <begin position="374"/>
        <end position="391"/>
    </location>
</feature>
<evidence type="ECO:0000313" key="18">
    <source>
        <dbReference type="Proteomes" id="UP001181622"/>
    </source>
</evidence>
<evidence type="ECO:0000259" key="15">
    <source>
        <dbReference type="Pfam" id="PF02705"/>
    </source>
</evidence>
<gene>
    <name evidence="13" type="primary">kup</name>
    <name evidence="17" type="ORF">IHQ68_01440</name>
</gene>
<keyword evidence="10 13" id="KW-1133">Transmembrane helix</keyword>
<evidence type="ECO:0000256" key="14">
    <source>
        <dbReference type="SAM" id="MobiDB-lite"/>
    </source>
</evidence>
<sequence length="654" mass="70409">MTTGIEEGSAPAGPEAEKPRGASGTHGSAATPVASEQGGRHGFWALTIGSVGVVYGDIGTSPLYAMRESLAHLGHQPSPEEIIGVTSLLIWALVMVVTLKYVVILLRADNHGEGGTLSLMALAQEALGRKSWILVAMGVVGASLFYGDAVITPAVSVLSAAEGLKVASPVFEPYVLPITIAIIIGLYAAQSFGTGKVAILFGPIMLVWFAVLAAMGFMHIFDAPQVIAALNPYHAVWFLLEHGFLGFVVLGATFLAVTGAEALYADMGHFGPGPIRTAWLGLVLPALAINYLGQAALATSHPEALENLFFVMAPEQLRLPLVLLSCLATVVASQANISGAYSLTRQAMQLGLLPHLEVQHTSETQHGQIYMPKVNWIMLACVLFLVITFQTSSRLAAAYGLAVIGTMIMSSTLAIVVIAKTWKLGWPLAVLIMSPLIVTDAVFLSANLLKIKDGGYIPLMLGTLGVVVMWTWIRGVAFVEGRIEREAIPLKEFAKSMSTSSATRVKGTAMYLTSSPDITPPALLHNLKHNKVLHERNVILNVHTLNQPTISDSERITLNRVSEDFATLEIRYGFMEDPNLPRALAQAKEKGLPFDMMKTSFFVGRRSYRASASVGMPLWQDHLFIGLVRQSFDVTEYFRIPAGRVVELGNQMVV</sequence>
<evidence type="ECO:0000256" key="4">
    <source>
        <dbReference type="ARBA" id="ARBA00022475"/>
    </source>
</evidence>
<dbReference type="Proteomes" id="UP001181622">
    <property type="component" value="Unassembled WGS sequence"/>
</dbReference>
<comment type="caution">
    <text evidence="17">The sequence shown here is derived from an EMBL/GenBank/DDBJ whole genome shotgun (WGS) entry which is preliminary data.</text>
</comment>
<feature type="transmembrane region" description="Helical" evidence="13">
    <location>
        <begin position="397"/>
        <end position="419"/>
    </location>
</feature>
<reference evidence="17" key="1">
    <citation type="submission" date="2020-10" db="EMBL/GenBank/DDBJ databases">
        <authorList>
            <person name="Abbas A."/>
            <person name="Razzaq R."/>
            <person name="Waqas M."/>
            <person name="Abbas N."/>
            <person name="Nielsen T.K."/>
            <person name="Hansen L.H."/>
            <person name="Hussain S."/>
            <person name="Shahid M."/>
        </authorList>
    </citation>
    <scope>NUCLEOTIDE SEQUENCE</scope>
    <source>
        <strain evidence="17">S14</strain>
    </source>
</reference>